<dbReference type="InterPro" id="IPR050629">
    <property type="entry name" value="STE20/SPS1-PAK"/>
</dbReference>
<proteinExistence type="inferred from homology"/>
<accession>A0A915DIH3</accession>
<dbReference type="GO" id="GO:0005794">
    <property type="term" value="C:Golgi apparatus"/>
    <property type="evidence" value="ECO:0007669"/>
    <property type="project" value="TreeGrafter"/>
</dbReference>
<dbReference type="SMART" id="SM00220">
    <property type="entry name" value="S_TKc"/>
    <property type="match status" value="1"/>
</dbReference>
<dbReference type="Pfam" id="PF00069">
    <property type="entry name" value="Pkinase"/>
    <property type="match status" value="1"/>
</dbReference>
<evidence type="ECO:0000256" key="3">
    <source>
        <dbReference type="ARBA" id="ARBA00022840"/>
    </source>
</evidence>
<dbReference type="AlphaFoldDB" id="A0A915DIH3"/>
<dbReference type="SUPFAM" id="SSF56112">
    <property type="entry name" value="Protein kinase-like (PK-like)"/>
    <property type="match status" value="1"/>
</dbReference>
<keyword evidence="2" id="KW-0547">Nucleotide-binding</keyword>
<comment type="similarity">
    <text evidence="1">Belongs to the protein kinase superfamily. STE Ser/Thr protein kinase family. STE20 subfamily.</text>
</comment>
<keyword evidence="4" id="KW-0472">Membrane</keyword>
<dbReference type="InterPro" id="IPR011009">
    <property type="entry name" value="Kinase-like_dom_sf"/>
</dbReference>
<dbReference type="GO" id="GO:0004674">
    <property type="term" value="F:protein serine/threonine kinase activity"/>
    <property type="evidence" value="ECO:0007669"/>
    <property type="project" value="TreeGrafter"/>
</dbReference>
<dbReference type="Proteomes" id="UP000887574">
    <property type="component" value="Unplaced"/>
</dbReference>
<evidence type="ECO:0000256" key="2">
    <source>
        <dbReference type="ARBA" id="ARBA00022741"/>
    </source>
</evidence>
<keyword evidence="6" id="KW-1185">Reference proteome</keyword>
<keyword evidence="4" id="KW-1133">Transmembrane helix</keyword>
<evidence type="ECO:0000259" key="5">
    <source>
        <dbReference type="PROSITE" id="PS50011"/>
    </source>
</evidence>
<protein>
    <submittedName>
        <fullName evidence="7">Protein kinase domain-containing protein</fullName>
    </submittedName>
</protein>
<dbReference type="PROSITE" id="PS50011">
    <property type="entry name" value="PROTEIN_KINASE_DOM"/>
    <property type="match status" value="1"/>
</dbReference>
<name>A0A915DIH3_9BILA</name>
<feature type="domain" description="Protein kinase" evidence="5">
    <location>
        <begin position="1"/>
        <end position="299"/>
    </location>
</feature>
<feature type="transmembrane region" description="Helical" evidence="4">
    <location>
        <begin position="432"/>
        <end position="450"/>
    </location>
</feature>
<evidence type="ECO:0000256" key="1">
    <source>
        <dbReference type="ARBA" id="ARBA00008874"/>
    </source>
</evidence>
<evidence type="ECO:0000313" key="6">
    <source>
        <dbReference type="Proteomes" id="UP000887574"/>
    </source>
</evidence>
<organism evidence="6 7">
    <name type="scientific">Ditylenchus dipsaci</name>
    <dbReference type="NCBI Taxonomy" id="166011"/>
    <lineage>
        <taxon>Eukaryota</taxon>
        <taxon>Metazoa</taxon>
        <taxon>Ecdysozoa</taxon>
        <taxon>Nematoda</taxon>
        <taxon>Chromadorea</taxon>
        <taxon>Rhabditida</taxon>
        <taxon>Tylenchina</taxon>
        <taxon>Tylenchomorpha</taxon>
        <taxon>Sphaerularioidea</taxon>
        <taxon>Anguinidae</taxon>
        <taxon>Anguininae</taxon>
        <taxon>Ditylenchus</taxon>
    </lineage>
</organism>
<sequence>MPKSFRKKQNLDPEGRIDAEASGRSEIFENFQVVCDQNNRLENSEDEIEDIHKRLRSLVNVIPSLDNHGILGGGSALDLIKSGLLEECHIAVILREILKRARISSLRRKVHRDIKAANVLLSEHVINCEEADRFCWNSSWMAPEVIKQASYDFKADIWSLDIHPMRVLFLIPTNPPPELCETNSKRVTSSPFIRRAKRNNILIDLGVTLSKKTIAKVSQAEVNGLIRQSRTAAINVSMNEVIHTKNQMLESRNISLIHLKSSSGSAINSSIVPNQVCDQYQKKPEHRICQNQQNSSSFLANNAASGNQYKQQRQECQVNAVSSPINDRVNRVSKVPRGSLQYLQSVALELKRAEMTSPGLCDHLVAELLITLSYPQVNNGEIRSAIGRLTSTERWVNKRSLRFWLFIIALLMLNYEIGMELCLHCRINDVELLYLQLLLSALGLVNRFQWFNYSLVPHPDIFH</sequence>
<keyword evidence="4" id="KW-0812">Transmembrane</keyword>
<dbReference type="WBParaSite" id="jg19608">
    <property type="protein sequence ID" value="jg19608"/>
    <property type="gene ID" value="jg19608"/>
</dbReference>
<dbReference type="Gene3D" id="1.10.510.10">
    <property type="entry name" value="Transferase(Phosphotransferase) domain 1"/>
    <property type="match status" value="1"/>
</dbReference>
<dbReference type="GO" id="GO:0005524">
    <property type="term" value="F:ATP binding"/>
    <property type="evidence" value="ECO:0007669"/>
    <property type="project" value="UniProtKB-KW"/>
</dbReference>
<dbReference type="PANTHER" id="PTHR48012:SF9">
    <property type="entry name" value="SERINE_THREONINE-PROTEIN KINASE 25"/>
    <property type="match status" value="1"/>
</dbReference>
<dbReference type="PANTHER" id="PTHR48012">
    <property type="entry name" value="STERILE20-LIKE KINASE, ISOFORM B-RELATED"/>
    <property type="match status" value="1"/>
</dbReference>
<dbReference type="InterPro" id="IPR000719">
    <property type="entry name" value="Prot_kinase_dom"/>
</dbReference>
<evidence type="ECO:0000313" key="7">
    <source>
        <dbReference type="WBParaSite" id="jg19608"/>
    </source>
</evidence>
<reference evidence="7" key="1">
    <citation type="submission" date="2022-11" db="UniProtKB">
        <authorList>
            <consortium name="WormBaseParasite"/>
        </authorList>
    </citation>
    <scope>IDENTIFICATION</scope>
</reference>
<keyword evidence="3" id="KW-0067">ATP-binding</keyword>
<feature type="transmembrane region" description="Helical" evidence="4">
    <location>
        <begin position="403"/>
        <end position="423"/>
    </location>
</feature>
<evidence type="ECO:0000256" key="4">
    <source>
        <dbReference type="SAM" id="Phobius"/>
    </source>
</evidence>